<dbReference type="PROSITE" id="PS50893">
    <property type="entry name" value="ABC_TRANSPORTER_2"/>
    <property type="match status" value="1"/>
</dbReference>
<dbReference type="InterPro" id="IPR003593">
    <property type="entry name" value="AAA+_ATPase"/>
</dbReference>
<dbReference type="PANTHER" id="PTHR45772">
    <property type="entry name" value="CONSERVED COMPONENT OF ABC TRANSPORTER FOR NATURAL AMINO ACIDS-RELATED"/>
    <property type="match status" value="1"/>
</dbReference>
<keyword evidence="6" id="KW-1185">Reference proteome</keyword>
<accession>A0ABV7ZKA9</accession>
<gene>
    <name evidence="5" type="primary">lptB</name>
    <name evidence="5" type="ORF">ACFOPX_06745</name>
</gene>
<reference evidence="6" key="1">
    <citation type="journal article" date="2019" name="Int. J. Syst. Evol. Microbiol.">
        <title>The Global Catalogue of Microorganisms (GCM) 10K type strain sequencing project: providing services to taxonomists for standard genome sequencing and annotation.</title>
        <authorList>
            <consortium name="The Broad Institute Genomics Platform"/>
            <consortium name="The Broad Institute Genome Sequencing Center for Infectious Disease"/>
            <person name="Wu L."/>
            <person name="Ma J."/>
        </authorList>
    </citation>
    <scope>NUCLEOTIDE SEQUENCE [LARGE SCALE GENOMIC DNA]</scope>
    <source>
        <strain evidence="6">CCUG 53816</strain>
    </source>
</reference>
<dbReference type="InterPro" id="IPR030921">
    <property type="entry name" value="LPS_export_LptB"/>
</dbReference>
<evidence type="ECO:0000256" key="1">
    <source>
        <dbReference type="ARBA" id="ARBA00022448"/>
    </source>
</evidence>
<dbReference type="Pfam" id="PF00005">
    <property type="entry name" value="ABC_tran"/>
    <property type="match status" value="1"/>
</dbReference>
<dbReference type="Proteomes" id="UP001595783">
    <property type="component" value="Unassembled WGS sequence"/>
</dbReference>
<dbReference type="InterPro" id="IPR003439">
    <property type="entry name" value="ABC_transporter-like_ATP-bd"/>
</dbReference>
<feature type="domain" description="ABC transporter" evidence="4">
    <location>
        <begin position="4"/>
        <end position="236"/>
    </location>
</feature>
<dbReference type="PROSITE" id="PS00211">
    <property type="entry name" value="ABC_TRANSPORTER_1"/>
    <property type="match status" value="1"/>
</dbReference>
<sequence length="240" mass="26591">MDKLSAIHLSKQIKKTMIVHDVSLEVQSGQVVGLLGPNGAGKTTTFYMICGLLRPSGGSVALNEIDLSNYPLHKRSNLGIGYLPQESSIFRDLSVLDNLMLAAQTTFKSSKEAMQRIEEMLEAFNIQAIQKRKGMSLSGGERRRVEIARALIKSPKFILLDEPFAGVDPIAVLDIQKIIERLVEMNIGVLITDHNVRETLSVCHRAYVIKSGTLLASGSSDQIYDNELVRKHYLGEHFKA</sequence>
<name>A0ABV7ZKA9_9HELI</name>
<dbReference type="GO" id="GO:0005524">
    <property type="term" value="F:ATP binding"/>
    <property type="evidence" value="ECO:0007669"/>
    <property type="project" value="UniProtKB-KW"/>
</dbReference>
<dbReference type="RefSeq" id="WP_104751568.1">
    <property type="nucleotide sequence ID" value="NZ_FZMF01000002.1"/>
</dbReference>
<proteinExistence type="predicted"/>
<evidence type="ECO:0000313" key="5">
    <source>
        <dbReference type="EMBL" id="MFC3848218.1"/>
    </source>
</evidence>
<protein>
    <submittedName>
        <fullName evidence="5">LPS export ABC transporter ATP-binding protein</fullName>
    </submittedName>
</protein>
<comment type="caution">
    <text evidence="5">The sequence shown here is derived from an EMBL/GenBank/DDBJ whole genome shotgun (WGS) entry which is preliminary data.</text>
</comment>
<dbReference type="SUPFAM" id="SSF52540">
    <property type="entry name" value="P-loop containing nucleoside triphosphate hydrolases"/>
    <property type="match status" value="1"/>
</dbReference>
<keyword evidence="1" id="KW-0813">Transport</keyword>
<dbReference type="SMART" id="SM00382">
    <property type="entry name" value="AAA"/>
    <property type="match status" value="1"/>
</dbReference>
<dbReference type="CDD" id="cd03218">
    <property type="entry name" value="ABC_YhbG"/>
    <property type="match status" value="1"/>
</dbReference>
<dbReference type="InterPro" id="IPR027417">
    <property type="entry name" value="P-loop_NTPase"/>
</dbReference>
<dbReference type="EMBL" id="JBHRZO010000048">
    <property type="protein sequence ID" value="MFC3848218.1"/>
    <property type="molecule type" value="Genomic_DNA"/>
</dbReference>
<dbReference type="NCBIfam" id="TIGR04406">
    <property type="entry name" value="LPS_export_lptB"/>
    <property type="match status" value="1"/>
</dbReference>
<dbReference type="InterPro" id="IPR051120">
    <property type="entry name" value="ABC_AA/LPS_Transport"/>
</dbReference>
<organism evidence="5 6">
    <name type="scientific">Helicobacter baculiformis</name>
    <dbReference type="NCBI Taxonomy" id="427351"/>
    <lineage>
        <taxon>Bacteria</taxon>
        <taxon>Pseudomonadati</taxon>
        <taxon>Campylobacterota</taxon>
        <taxon>Epsilonproteobacteria</taxon>
        <taxon>Campylobacterales</taxon>
        <taxon>Helicobacteraceae</taxon>
        <taxon>Helicobacter</taxon>
    </lineage>
</organism>
<evidence type="ECO:0000256" key="3">
    <source>
        <dbReference type="ARBA" id="ARBA00022840"/>
    </source>
</evidence>
<evidence type="ECO:0000313" key="6">
    <source>
        <dbReference type="Proteomes" id="UP001595783"/>
    </source>
</evidence>
<keyword evidence="3 5" id="KW-0067">ATP-binding</keyword>
<dbReference type="InterPro" id="IPR017871">
    <property type="entry name" value="ABC_transporter-like_CS"/>
</dbReference>
<keyword evidence="2" id="KW-0547">Nucleotide-binding</keyword>
<evidence type="ECO:0000256" key="2">
    <source>
        <dbReference type="ARBA" id="ARBA00022741"/>
    </source>
</evidence>
<dbReference type="PANTHER" id="PTHR45772:SF10">
    <property type="entry name" value="LIPOPOLYSACCHARIDE EXPORT SYSTEM ATP-BINDING PROTEIN LPTB"/>
    <property type="match status" value="1"/>
</dbReference>
<dbReference type="Gene3D" id="3.40.50.300">
    <property type="entry name" value="P-loop containing nucleotide triphosphate hydrolases"/>
    <property type="match status" value="1"/>
</dbReference>
<evidence type="ECO:0000259" key="4">
    <source>
        <dbReference type="PROSITE" id="PS50893"/>
    </source>
</evidence>